<evidence type="ECO:0000256" key="11">
    <source>
        <dbReference type="ARBA" id="ARBA00023136"/>
    </source>
</evidence>
<evidence type="ECO:0000256" key="2">
    <source>
        <dbReference type="ARBA" id="ARBA00009779"/>
    </source>
</evidence>
<feature type="transmembrane region" description="Helical" evidence="12">
    <location>
        <begin position="180"/>
        <end position="201"/>
    </location>
</feature>
<feature type="binding site" evidence="12">
    <location>
        <position position="206"/>
    </location>
    <ligand>
        <name>Zn(2+)</name>
        <dbReference type="ChEBI" id="CHEBI:29105"/>
        <note>catalytic</note>
    </ligand>
</feature>
<evidence type="ECO:0000313" key="14">
    <source>
        <dbReference type="EMBL" id="OGL44038.1"/>
    </source>
</evidence>
<comment type="subcellular location">
    <subcellularLocation>
        <location evidence="1 12">Cell membrane</location>
        <topology evidence="1 12">Multi-pass membrane protein</topology>
    </subcellularLocation>
</comment>
<feature type="transmembrane region" description="Helical" evidence="12">
    <location>
        <begin position="140"/>
        <end position="160"/>
    </location>
</feature>
<dbReference type="AlphaFoldDB" id="A0A1F7RSH2"/>
<feature type="binding site" evidence="12">
    <location>
        <position position="130"/>
    </location>
    <ligand>
        <name>Zn(2+)</name>
        <dbReference type="ChEBI" id="CHEBI:29105"/>
        <note>catalytic</note>
    </ligand>
</feature>
<feature type="transmembrane region" description="Helical" evidence="12">
    <location>
        <begin position="30"/>
        <end position="47"/>
    </location>
</feature>
<keyword evidence="5 12" id="KW-0812">Transmembrane</keyword>
<dbReference type="CDD" id="cd07336">
    <property type="entry name" value="M48B_HtpX_like"/>
    <property type="match status" value="1"/>
</dbReference>
<dbReference type="InterPro" id="IPR050083">
    <property type="entry name" value="HtpX_protease"/>
</dbReference>
<evidence type="ECO:0000256" key="1">
    <source>
        <dbReference type="ARBA" id="ARBA00004651"/>
    </source>
</evidence>
<dbReference type="GO" id="GO:0008270">
    <property type="term" value="F:zinc ion binding"/>
    <property type="evidence" value="ECO:0007669"/>
    <property type="project" value="UniProtKB-UniRule"/>
</dbReference>
<proteinExistence type="inferred from homology"/>
<evidence type="ECO:0000256" key="10">
    <source>
        <dbReference type="ARBA" id="ARBA00023049"/>
    </source>
</evidence>
<evidence type="ECO:0000259" key="13">
    <source>
        <dbReference type="Pfam" id="PF01435"/>
    </source>
</evidence>
<evidence type="ECO:0000256" key="5">
    <source>
        <dbReference type="ARBA" id="ARBA00022692"/>
    </source>
</evidence>
<dbReference type="GO" id="GO:0006508">
    <property type="term" value="P:proteolysis"/>
    <property type="evidence" value="ECO:0007669"/>
    <property type="project" value="UniProtKB-KW"/>
</dbReference>
<dbReference type="Proteomes" id="UP000179266">
    <property type="component" value="Unassembled WGS sequence"/>
</dbReference>
<evidence type="ECO:0000256" key="4">
    <source>
        <dbReference type="ARBA" id="ARBA00022670"/>
    </source>
</evidence>
<comment type="caution">
    <text evidence="14">The sequence shown here is derived from an EMBL/GenBank/DDBJ whole genome shotgun (WGS) entry which is preliminary data.</text>
</comment>
<keyword evidence="10 12" id="KW-0482">Metalloprotease</keyword>
<dbReference type="EMBL" id="MGDD01000243">
    <property type="protein sequence ID" value="OGL44038.1"/>
    <property type="molecule type" value="Genomic_DNA"/>
</dbReference>
<dbReference type="Pfam" id="PF01435">
    <property type="entry name" value="Peptidase_M48"/>
    <property type="match status" value="1"/>
</dbReference>
<keyword evidence="3 12" id="KW-1003">Cell membrane</keyword>
<accession>A0A1F7RSH2</accession>
<protein>
    <recommendedName>
        <fullName evidence="12">Protease HtpX homolog</fullName>
        <ecNumber evidence="12">3.4.24.-</ecNumber>
    </recommendedName>
</protein>
<reference evidence="14 15" key="1">
    <citation type="journal article" date="2016" name="Nat. Commun.">
        <title>Thousands of microbial genomes shed light on interconnected biogeochemical processes in an aquifer system.</title>
        <authorList>
            <person name="Anantharaman K."/>
            <person name="Brown C.T."/>
            <person name="Hug L.A."/>
            <person name="Sharon I."/>
            <person name="Castelle C.J."/>
            <person name="Probst A.J."/>
            <person name="Thomas B.C."/>
            <person name="Singh A."/>
            <person name="Wilkins M.J."/>
            <person name="Karaoz U."/>
            <person name="Brodie E.L."/>
            <person name="Williams K.H."/>
            <person name="Hubbard S.S."/>
            <person name="Banfield J.F."/>
        </authorList>
    </citation>
    <scope>NUCLEOTIDE SEQUENCE [LARGE SCALE GENOMIC DNA]</scope>
</reference>
<name>A0A1F7RSH2_9BACT</name>
<comment type="similarity">
    <text evidence="2 12">Belongs to the peptidase M48B family.</text>
</comment>
<organism evidence="14 15">
    <name type="scientific">Candidatus Schekmanbacteria bacterium RBG_13_48_7</name>
    <dbReference type="NCBI Taxonomy" id="1817878"/>
    <lineage>
        <taxon>Bacteria</taxon>
        <taxon>Candidatus Schekmaniibacteriota</taxon>
    </lineage>
</organism>
<dbReference type="HAMAP" id="MF_00188">
    <property type="entry name" value="Pept_M48_protease_HtpX"/>
    <property type="match status" value="1"/>
</dbReference>
<keyword evidence="6 12" id="KW-0479">Metal-binding</keyword>
<dbReference type="Gene3D" id="3.30.2010.10">
    <property type="entry name" value="Metalloproteases ('zincins'), catalytic domain"/>
    <property type="match status" value="1"/>
</dbReference>
<keyword evidence="7 12" id="KW-0378">Hydrolase</keyword>
<feature type="domain" description="Peptidase M48" evidence="13">
    <location>
        <begin position="65"/>
        <end position="279"/>
    </location>
</feature>
<dbReference type="GO" id="GO:0004222">
    <property type="term" value="F:metalloendopeptidase activity"/>
    <property type="evidence" value="ECO:0007669"/>
    <property type="project" value="UniProtKB-UniRule"/>
</dbReference>
<evidence type="ECO:0000256" key="3">
    <source>
        <dbReference type="ARBA" id="ARBA00022475"/>
    </source>
</evidence>
<evidence type="ECO:0000256" key="9">
    <source>
        <dbReference type="ARBA" id="ARBA00022989"/>
    </source>
</evidence>
<dbReference type="GO" id="GO:0005886">
    <property type="term" value="C:plasma membrane"/>
    <property type="evidence" value="ECO:0007669"/>
    <property type="project" value="UniProtKB-SubCell"/>
</dbReference>
<dbReference type="NCBIfam" id="NF002826">
    <property type="entry name" value="PRK03001.1"/>
    <property type="match status" value="1"/>
</dbReference>
<dbReference type="InterPro" id="IPR001915">
    <property type="entry name" value="Peptidase_M48"/>
</dbReference>
<feature type="binding site" evidence="12">
    <location>
        <position position="134"/>
    </location>
    <ligand>
        <name>Zn(2+)</name>
        <dbReference type="ChEBI" id="CHEBI:29105"/>
        <note>catalytic</note>
    </ligand>
</feature>
<dbReference type="InterPro" id="IPR022919">
    <property type="entry name" value="Pept_M48_protease_HtpX"/>
</dbReference>
<keyword evidence="11 12" id="KW-0472">Membrane</keyword>
<evidence type="ECO:0000256" key="8">
    <source>
        <dbReference type="ARBA" id="ARBA00022833"/>
    </source>
</evidence>
<dbReference type="PANTHER" id="PTHR43221">
    <property type="entry name" value="PROTEASE HTPX"/>
    <property type="match status" value="1"/>
</dbReference>
<comment type="cofactor">
    <cofactor evidence="12">
        <name>Zn(2+)</name>
        <dbReference type="ChEBI" id="CHEBI:29105"/>
    </cofactor>
    <text evidence="12">Binds 1 zinc ion per subunit.</text>
</comment>
<evidence type="ECO:0000256" key="7">
    <source>
        <dbReference type="ARBA" id="ARBA00022801"/>
    </source>
</evidence>
<keyword evidence="4 12" id="KW-0645">Protease</keyword>
<evidence type="ECO:0000256" key="6">
    <source>
        <dbReference type="ARBA" id="ARBA00022723"/>
    </source>
</evidence>
<feature type="active site" evidence="12">
    <location>
        <position position="131"/>
    </location>
</feature>
<keyword evidence="8 12" id="KW-0862">Zinc</keyword>
<feature type="transmembrane region" description="Helical" evidence="12">
    <location>
        <begin position="7"/>
        <end position="24"/>
    </location>
</feature>
<evidence type="ECO:0000256" key="12">
    <source>
        <dbReference type="HAMAP-Rule" id="MF_00188"/>
    </source>
</evidence>
<sequence>MNAIKTAMLMAALTAILLIIGNVLMGGRGVMIALIMAFAMNFFSYWFSDKIVLKMYRAQEVTEADAPELYSTVAGLTQAAGLPMPKIYIIPTNTPNAFATGRNPQHAVVAVTQGILSMLNRDELEGVLGHELGHVKNRDILISTIAATMAGAISSLAYFARWGAMFGGLGGRDNNRGGSPIILIVTALVAPLAAMIIQLAISRTREYKADAAGARFSGKPLALASALNKLQVMAVRQPMPASPATAHMFTVSPLSGGGFASLFSTHPPTEERIHRLEEMGHGTI</sequence>
<dbReference type="PANTHER" id="PTHR43221:SF1">
    <property type="entry name" value="PROTEASE HTPX"/>
    <property type="match status" value="1"/>
</dbReference>
<evidence type="ECO:0000313" key="15">
    <source>
        <dbReference type="Proteomes" id="UP000179266"/>
    </source>
</evidence>
<gene>
    <name evidence="12" type="primary">htpX</name>
    <name evidence="14" type="ORF">A2161_16035</name>
</gene>
<dbReference type="EC" id="3.4.24.-" evidence="12"/>
<keyword evidence="9 12" id="KW-1133">Transmembrane helix</keyword>